<keyword evidence="3" id="KW-1185">Reference proteome</keyword>
<protein>
    <submittedName>
        <fullName evidence="2">Uncharacterized protein</fullName>
    </submittedName>
</protein>
<accession>A0AAW0CGT0</accession>
<name>A0AAW0CGT0_9AGAR</name>
<evidence type="ECO:0000313" key="2">
    <source>
        <dbReference type="EMBL" id="KAK7037993.1"/>
    </source>
</evidence>
<proteinExistence type="predicted"/>
<reference evidence="2 3" key="1">
    <citation type="journal article" date="2024" name="J Genomics">
        <title>Draft genome sequencing and assembly of Favolaschia claudopus CIRM-BRFM 2984 isolated from oak limbs.</title>
        <authorList>
            <person name="Navarro D."/>
            <person name="Drula E."/>
            <person name="Chaduli D."/>
            <person name="Cazenave R."/>
            <person name="Ahrendt S."/>
            <person name="Wang J."/>
            <person name="Lipzen A."/>
            <person name="Daum C."/>
            <person name="Barry K."/>
            <person name="Grigoriev I.V."/>
            <person name="Favel A."/>
            <person name="Rosso M.N."/>
            <person name="Martin F."/>
        </authorList>
    </citation>
    <scope>NUCLEOTIDE SEQUENCE [LARGE SCALE GENOMIC DNA]</scope>
    <source>
        <strain evidence="2 3">CIRM-BRFM 2984</strain>
    </source>
</reference>
<feature type="compositionally biased region" description="Basic residues" evidence="1">
    <location>
        <begin position="377"/>
        <end position="387"/>
    </location>
</feature>
<evidence type="ECO:0000313" key="3">
    <source>
        <dbReference type="Proteomes" id="UP001362999"/>
    </source>
</evidence>
<sequence>MPPKRRLRSSSPSSESPRKRRNTCGSDAPSSPLSISSSFPYTSSSDPAYPSDSPSNPFGRTHTYNLIQTLPSPTSFSKHLPLRFQYVKRGVSREVLDGIYRVVQVPQSYTFVHLKSLIRFLFGGAYGQVPLDVNDEAAGHVFEVKNDLGLYPSSFLPGQIMCGTTWAYSSSVLDPYLYYPDWDESEETSFSRTPESEEDVEDERKWTAEEDLTIAHVWPAGGDVSRGIVYKHSASLQIHITINTTPIEARRGKGNVPHVFSARGLVYLEDPEEEDELEEEDRISLLDPSNWNEPEDAFNKYYRQHMALPFSYTQEANASSASLPSLTFSSSPLRSSSSSSFASSSPSFATSSSSPRIRLFNSSPGSFPKYTPAPRPSQRKRIRHLQHRIGTLTRMQHRRGISEKLKKKDVKRKEAKLPIRVGSEEV</sequence>
<evidence type="ECO:0000256" key="1">
    <source>
        <dbReference type="SAM" id="MobiDB-lite"/>
    </source>
</evidence>
<gene>
    <name evidence="2" type="ORF">R3P38DRAFT_2903831</name>
</gene>
<organism evidence="2 3">
    <name type="scientific">Favolaschia claudopus</name>
    <dbReference type="NCBI Taxonomy" id="2862362"/>
    <lineage>
        <taxon>Eukaryota</taxon>
        <taxon>Fungi</taxon>
        <taxon>Dikarya</taxon>
        <taxon>Basidiomycota</taxon>
        <taxon>Agaricomycotina</taxon>
        <taxon>Agaricomycetes</taxon>
        <taxon>Agaricomycetidae</taxon>
        <taxon>Agaricales</taxon>
        <taxon>Marasmiineae</taxon>
        <taxon>Mycenaceae</taxon>
        <taxon>Favolaschia</taxon>
    </lineage>
</organism>
<feature type="compositionally biased region" description="Basic and acidic residues" evidence="1">
    <location>
        <begin position="400"/>
        <end position="417"/>
    </location>
</feature>
<feature type="compositionally biased region" description="Low complexity" evidence="1">
    <location>
        <begin position="334"/>
        <end position="356"/>
    </location>
</feature>
<feature type="region of interest" description="Disordered" evidence="1">
    <location>
        <begin position="1"/>
        <end position="57"/>
    </location>
</feature>
<dbReference type="EMBL" id="JAWWNJ010000017">
    <property type="protein sequence ID" value="KAK7037993.1"/>
    <property type="molecule type" value="Genomic_DNA"/>
</dbReference>
<dbReference type="AlphaFoldDB" id="A0AAW0CGT0"/>
<comment type="caution">
    <text evidence="2">The sequence shown here is derived from an EMBL/GenBank/DDBJ whole genome shotgun (WGS) entry which is preliminary data.</text>
</comment>
<dbReference type="Proteomes" id="UP001362999">
    <property type="component" value="Unassembled WGS sequence"/>
</dbReference>
<feature type="compositionally biased region" description="Low complexity" evidence="1">
    <location>
        <begin position="26"/>
        <end position="57"/>
    </location>
</feature>
<feature type="region of interest" description="Disordered" evidence="1">
    <location>
        <begin position="334"/>
        <end position="426"/>
    </location>
</feature>